<feature type="region of interest" description="Disordered" evidence="1">
    <location>
        <begin position="132"/>
        <end position="158"/>
    </location>
</feature>
<gene>
    <name evidence="2" type="ORF">LTR77_005468</name>
</gene>
<proteinExistence type="predicted"/>
<evidence type="ECO:0000256" key="1">
    <source>
        <dbReference type="SAM" id="MobiDB-lite"/>
    </source>
</evidence>
<dbReference type="GeneID" id="89926809"/>
<name>A0AAV9PBN3_9PEZI</name>
<dbReference type="EMBL" id="JAVRRT010000008">
    <property type="protein sequence ID" value="KAK5169492.1"/>
    <property type="molecule type" value="Genomic_DNA"/>
</dbReference>
<sequence>MSPRWEPGLSPDCVGLYNIWNEVDEYYNRALALYNTAVREHISVTKVLDSAVVHWKGIEAGAPQPSNPPTSQDLEDGAQYRSDVRAAKAAWEAVVLMVDKARAKMVHADEHRYSSQRVRDYAWADYEAQAQKEVKEREEHDRRKSERFSWARPKPQPKEPDEYWIPKYDWKKLFEEDQAKKEAQSARQAELNLNSYELTPPGPEEIAQYISSLDAAFENYATLERFPSPPAWTCTVPFCDAQRRERELAACSHQIAYVFRGSDLKKLRRSFHPDRFSANPNAPAMQRQAQEVFVALDAEHQLGEEEDADSD</sequence>
<organism evidence="2 3">
    <name type="scientific">Saxophila tyrrhenica</name>
    <dbReference type="NCBI Taxonomy" id="1690608"/>
    <lineage>
        <taxon>Eukaryota</taxon>
        <taxon>Fungi</taxon>
        <taxon>Dikarya</taxon>
        <taxon>Ascomycota</taxon>
        <taxon>Pezizomycotina</taxon>
        <taxon>Dothideomycetes</taxon>
        <taxon>Dothideomycetidae</taxon>
        <taxon>Mycosphaerellales</taxon>
        <taxon>Extremaceae</taxon>
        <taxon>Saxophila</taxon>
    </lineage>
</organism>
<dbReference type="AlphaFoldDB" id="A0AAV9PBN3"/>
<comment type="caution">
    <text evidence="2">The sequence shown here is derived from an EMBL/GenBank/DDBJ whole genome shotgun (WGS) entry which is preliminary data.</text>
</comment>
<feature type="compositionally biased region" description="Basic and acidic residues" evidence="1">
    <location>
        <begin position="132"/>
        <end position="149"/>
    </location>
</feature>
<evidence type="ECO:0000313" key="2">
    <source>
        <dbReference type="EMBL" id="KAK5169492.1"/>
    </source>
</evidence>
<dbReference type="RefSeq" id="XP_064658838.1">
    <property type="nucleotide sequence ID" value="XM_064802713.1"/>
</dbReference>
<accession>A0AAV9PBN3</accession>
<dbReference type="Proteomes" id="UP001337655">
    <property type="component" value="Unassembled WGS sequence"/>
</dbReference>
<evidence type="ECO:0000313" key="3">
    <source>
        <dbReference type="Proteomes" id="UP001337655"/>
    </source>
</evidence>
<keyword evidence="3" id="KW-1185">Reference proteome</keyword>
<reference evidence="2 3" key="1">
    <citation type="submission" date="2023-08" db="EMBL/GenBank/DDBJ databases">
        <title>Black Yeasts Isolated from many extreme environments.</title>
        <authorList>
            <person name="Coleine C."/>
            <person name="Stajich J.E."/>
            <person name="Selbmann L."/>
        </authorList>
    </citation>
    <scope>NUCLEOTIDE SEQUENCE [LARGE SCALE GENOMIC DNA]</scope>
    <source>
        <strain evidence="2 3">CCFEE 5935</strain>
    </source>
</reference>
<protein>
    <submittedName>
        <fullName evidence="2">Uncharacterized protein</fullName>
    </submittedName>
</protein>